<sequence>MPKPLDPNNGIVSTNKIEKLVVFQFYWMEKRENWPLNVDLMNLFCNLALIPGLHDVHFRQIVYENVKTTGKWIMNYHVNTHISQTFEAVIPCISPIALEANGWEMFGKRERQW</sequence>
<dbReference type="AlphaFoldDB" id="A0A8D9F4P4"/>
<protein>
    <submittedName>
        <fullName evidence="1">Uncharacterized protein</fullName>
    </submittedName>
</protein>
<reference evidence="1" key="1">
    <citation type="submission" date="2021-05" db="EMBL/GenBank/DDBJ databases">
        <authorList>
            <person name="Alioto T."/>
            <person name="Alioto T."/>
            <person name="Gomez Garrido J."/>
        </authorList>
    </citation>
    <scope>NUCLEOTIDE SEQUENCE</scope>
</reference>
<evidence type="ECO:0000313" key="1">
    <source>
        <dbReference type="EMBL" id="CAG6777146.1"/>
    </source>
</evidence>
<proteinExistence type="predicted"/>
<dbReference type="EMBL" id="HBUF01604346">
    <property type="protein sequence ID" value="CAG6777146.1"/>
    <property type="molecule type" value="Transcribed_RNA"/>
</dbReference>
<accession>A0A8D9F4P4</accession>
<name>A0A8D9F4P4_9HEMI</name>
<organism evidence="1">
    <name type="scientific">Cacopsylla melanoneura</name>
    <dbReference type="NCBI Taxonomy" id="428564"/>
    <lineage>
        <taxon>Eukaryota</taxon>
        <taxon>Metazoa</taxon>
        <taxon>Ecdysozoa</taxon>
        <taxon>Arthropoda</taxon>
        <taxon>Hexapoda</taxon>
        <taxon>Insecta</taxon>
        <taxon>Pterygota</taxon>
        <taxon>Neoptera</taxon>
        <taxon>Paraneoptera</taxon>
        <taxon>Hemiptera</taxon>
        <taxon>Sternorrhyncha</taxon>
        <taxon>Psylloidea</taxon>
        <taxon>Psyllidae</taxon>
        <taxon>Psyllinae</taxon>
        <taxon>Cacopsylla</taxon>
    </lineage>
</organism>